<keyword evidence="1 6" id="KW-0645">Protease</keyword>
<keyword evidence="10" id="KW-1185">Reference proteome</keyword>
<evidence type="ECO:0000256" key="1">
    <source>
        <dbReference type="ARBA" id="ARBA00022670"/>
    </source>
</evidence>
<feature type="transmembrane region" description="Helical" evidence="7">
    <location>
        <begin position="114"/>
        <end position="133"/>
    </location>
</feature>
<keyword evidence="7" id="KW-0472">Membrane</keyword>
<proteinExistence type="inferred from homology"/>
<reference evidence="10" key="1">
    <citation type="journal article" date="2019" name="Int. J. Syst. Evol. Microbiol.">
        <title>The Global Catalogue of Microorganisms (GCM) 10K type strain sequencing project: providing services to taxonomists for standard genome sequencing and annotation.</title>
        <authorList>
            <consortium name="The Broad Institute Genomics Platform"/>
            <consortium name="The Broad Institute Genome Sequencing Center for Infectious Disease"/>
            <person name="Wu L."/>
            <person name="Ma J."/>
        </authorList>
    </citation>
    <scope>NUCLEOTIDE SEQUENCE [LARGE SCALE GENOMIC DNA]</scope>
    <source>
        <strain evidence="10">TBRC 4489</strain>
    </source>
</reference>
<keyword evidence="5 6" id="KW-0482">Metalloprotease</keyword>
<keyword evidence="2" id="KW-0479">Metal-binding</keyword>
<evidence type="ECO:0000256" key="2">
    <source>
        <dbReference type="ARBA" id="ARBA00022723"/>
    </source>
</evidence>
<feature type="domain" description="Peptidase M48" evidence="8">
    <location>
        <begin position="36"/>
        <end position="188"/>
    </location>
</feature>
<dbReference type="EMBL" id="JBHSBM010000075">
    <property type="protein sequence ID" value="MFC4063065.1"/>
    <property type="molecule type" value="Genomic_DNA"/>
</dbReference>
<dbReference type="InterPro" id="IPR001915">
    <property type="entry name" value="Peptidase_M48"/>
</dbReference>
<evidence type="ECO:0000313" key="10">
    <source>
        <dbReference type="Proteomes" id="UP001595850"/>
    </source>
</evidence>
<comment type="cofactor">
    <cofactor evidence="6">
        <name>Zn(2+)</name>
        <dbReference type="ChEBI" id="CHEBI:29105"/>
    </cofactor>
    <text evidence="6">Binds 1 zinc ion per subunit.</text>
</comment>
<organism evidence="9 10">
    <name type="scientific">Planomonospora corallina</name>
    <dbReference type="NCBI Taxonomy" id="1806052"/>
    <lineage>
        <taxon>Bacteria</taxon>
        <taxon>Bacillati</taxon>
        <taxon>Actinomycetota</taxon>
        <taxon>Actinomycetes</taxon>
        <taxon>Streptosporangiales</taxon>
        <taxon>Streptosporangiaceae</taxon>
        <taxon>Planomonospora</taxon>
    </lineage>
</organism>
<evidence type="ECO:0000256" key="7">
    <source>
        <dbReference type="SAM" id="Phobius"/>
    </source>
</evidence>
<comment type="similarity">
    <text evidence="6">Belongs to the peptidase M48 family.</text>
</comment>
<comment type="caution">
    <text evidence="9">The sequence shown here is derived from an EMBL/GenBank/DDBJ whole genome shotgun (WGS) entry which is preliminary data.</text>
</comment>
<evidence type="ECO:0000256" key="5">
    <source>
        <dbReference type="ARBA" id="ARBA00023049"/>
    </source>
</evidence>
<dbReference type="EC" id="3.4.24.-" evidence="9"/>
<feature type="transmembrane region" description="Helical" evidence="7">
    <location>
        <begin position="87"/>
        <end position="108"/>
    </location>
</feature>
<evidence type="ECO:0000259" key="8">
    <source>
        <dbReference type="Pfam" id="PF01435"/>
    </source>
</evidence>
<keyword evidence="3 6" id="KW-0378">Hydrolase</keyword>
<protein>
    <submittedName>
        <fullName evidence="9">M48 family metalloprotease</fullName>
        <ecNumber evidence="9">3.4.24.-</ecNumber>
    </submittedName>
</protein>
<dbReference type="RefSeq" id="WP_377294735.1">
    <property type="nucleotide sequence ID" value="NZ_JBHSBM010000075.1"/>
</dbReference>
<gene>
    <name evidence="9" type="ORF">ACFOWE_32710</name>
</gene>
<keyword evidence="4 6" id="KW-0862">Zinc</keyword>
<name>A0ABV8IGM7_9ACTN</name>
<keyword evidence="7" id="KW-1133">Transmembrane helix</keyword>
<evidence type="ECO:0000313" key="9">
    <source>
        <dbReference type="EMBL" id="MFC4063065.1"/>
    </source>
</evidence>
<dbReference type="GO" id="GO:0008237">
    <property type="term" value="F:metallopeptidase activity"/>
    <property type="evidence" value="ECO:0007669"/>
    <property type="project" value="UniProtKB-KW"/>
</dbReference>
<evidence type="ECO:0000256" key="3">
    <source>
        <dbReference type="ARBA" id="ARBA00022801"/>
    </source>
</evidence>
<dbReference type="Proteomes" id="UP001595850">
    <property type="component" value="Unassembled WGS sequence"/>
</dbReference>
<evidence type="ECO:0000256" key="6">
    <source>
        <dbReference type="RuleBase" id="RU003983"/>
    </source>
</evidence>
<keyword evidence="7" id="KW-0812">Transmembrane</keyword>
<dbReference type="Pfam" id="PF01435">
    <property type="entry name" value="Peptidase_M48"/>
    <property type="match status" value="1"/>
</dbReference>
<sequence>MDSYTTERLRILTAALTTRAGLDLDLPVTVRAMRWAAAFDAGGMRRRSPGTLIVHEEIAEQWPQDALAGLVAHQLGHVALGYVHDGFILHAVRFVLPWAAAASALWGALTSQPWTLVAAAGFFLAEQFVSWVLRRRVFAADRFAVDLVGAAPVRSMLRLLDTAGGVRGVIVRHLASSTHPTYEQRLRARPVRSRA</sequence>
<evidence type="ECO:0000256" key="4">
    <source>
        <dbReference type="ARBA" id="ARBA00022833"/>
    </source>
</evidence>
<accession>A0ABV8IGM7</accession>